<sequence>MHQASMDAFEAATKPDRFHQSLSSAWGSFLSAQHCNREVNALRKALDDHVQQSRLSITSLQEEGKTRHDLLSAAVAESQSKIEQYDTRLKEMATLSTNLSTLQHEFRQNRADTLNTVTELSKNIAGQQECLEKVRSNTSEDIRKIQEQCRFALEKFEFLQGELRETRAEKTAVEQKLAALESRIAAITEIRQDIPVDTIRFLEEMLSRRDEFMGLLDAQRAEAYSSDTTFIWDFINSIEDPAMSKHIQESLALRLPECVTVSRDTRRKNPQRHINISKGLTWRKFREALVRIPGPS</sequence>
<proteinExistence type="predicted"/>
<reference evidence="2" key="1">
    <citation type="submission" date="2023-02" db="EMBL/GenBank/DDBJ databases">
        <authorList>
            <person name="Palmer J.M."/>
        </authorList>
    </citation>
    <scope>NUCLEOTIDE SEQUENCE</scope>
    <source>
        <strain evidence="2">FW57</strain>
    </source>
</reference>
<gene>
    <name evidence="2" type="ORF">NEMBOFW57_002421</name>
</gene>
<keyword evidence="3" id="KW-1185">Reference proteome</keyword>
<evidence type="ECO:0000256" key="1">
    <source>
        <dbReference type="SAM" id="Coils"/>
    </source>
</evidence>
<dbReference type="AlphaFoldDB" id="A0AAD4F3G5"/>
<comment type="caution">
    <text evidence="2">The sequence shown here is derived from an EMBL/GenBank/DDBJ whole genome shotgun (WGS) entry which is preliminary data.</text>
</comment>
<evidence type="ECO:0000313" key="2">
    <source>
        <dbReference type="EMBL" id="KAG7292386.1"/>
    </source>
</evidence>
<keyword evidence="1" id="KW-0175">Coiled coil</keyword>
<name>A0AAD4F3G5_9PEZI</name>
<evidence type="ECO:0000313" key="3">
    <source>
        <dbReference type="Proteomes" id="UP001197093"/>
    </source>
</evidence>
<dbReference type="EMBL" id="JAHCVI010000001">
    <property type="protein sequence ID" value="KAG7292386.1"/>
    <property type="molecule type" value="Genomic_DNA"/>
</dbReference>
<protein>
    <submittedName>
        <fullName evidence="2">Uncharacterized protein</fullName>
    </submittedName>
</protein>
<accession>A0AAD4F3G5</accession>
<feature type="coiled-coil region" evidence="1">
    <location>
        <begin position="142"/>
        <end position="190"/>
    </location>
</feature>
<organism evidence="2 3">
    <name type="scientific">Staphylotrichum longicolle</name>
    <dbReference type="NCBI Taxonomy" id="669026"/>
    <lineage>
        <taxon>Eukaryota</taxon>
        <taxon>Fungi</taxon>
        <taxon>Dikarya</taxon>
        <taxon>Ascomycota</taxon>
        <taxon>Pezizomycotina</taxon>
        <taxon>Sordariomycetes</taxon>
        <taxon>Sordariomycetidae</taxon>
        <taxon>Sordariales</taxon>
        <taxon>Chaetomiaceae</taxon>
        <taxon>Staphylotrichum</taxon>
    </lineage>
</organism>
<dbReference type="Proteomes" id="UP001197093">
    <property type="component" value="Unassembled WGS sequence"/>
</dbReference>